<keyword evidence="5 10" id="KW-0812">Transmembrane</keyword>
<evidence type="ECO:0000256" key="1">
    <source>
        <dbReference type="ARBA" id="ARBA00004651"/>
    </source>
</evidence>
<evidence type="ECO:0000256" key="9">
    <source>
        <dbReference type="RuleBase" id="RU362091"/>
    </source>
</evidence>
<organism evidence="11 12">
    <name type="scientific">Streptomyces flavofungini</name>
    <dbReference type="NCBI Taxonomy" id="68200"/>
    <lineage>
        <taxon>Bacteria</taxon>
        <taxon>Bacillati</taxon>
        <taxon>Actinomycetota</taxon>
        <taxon>Actinomycetes</taxon>
        <taxon>Kitasatosporales</taxon>
        <taxon>Streptomycetaceae</taxon>
        <taxon>Streptomyces</taxon>
    </lineage>
</organism>
<dbReference type="PANTHER" id="PTHR48086">
    <property type="entry name" value="SODIUM/PROLINE SYMPORTER-RELATED"/>
    <property type="match status" value="1"/>
</dbReference>
<dbReference type="Pfam" id="PF00474">
    <property type="entry name" value="SSF"/>
    <property type="match status" value="1"/>
</dbReference>
<gene>
    <name evidence="11" type="ORF">JGB26_23990</name>
</gene>
<evidence type="ECO:0000256" key="3">
    <source>
        <dbReference type="ARBA" id="ARBA00022448"/>
    </source>
</evidence>
<evidence type="ECO:0000256" key="10">
    <source>
        <dbReference type="SAM" id="Phobius"/>
    </source>
</evidence>
<feature type="transmembrane region" description="Helical" evidence="10">
    <location>
        <begin position="340"/>
        <end position="366"/>
    </location>
</feature>
<evidence type="ECO:0000256" key="5">
    <source>
        <dbReference type="ARBA" id="ARBA00022692"/>
    </source>
</evidence>
<feature type="transmembrane region" description="Helical" evidence="10">
    <location>
        <begin position="121"/>
        <end position="139"/>
    </location>
</feature>
<dbReference type="InterPro" id="IPR050277">
    <property type="entry name" value="Sodium:Solute_Symporter"/>
</dbReference>
<feature type="transmembrane region" description="Helical" evidence="10">
    <location>
        <begin position="413"/>
        <end position="434"/>
    </location>
</feature>
<evidence type="ECO:0000313" key="12">
    <source>
        <dbReference type="Proteomes" id="UP000634780"/>
    </source>
</evidence>
<comment type="similarity">
    <text evidence="2 9">Belongs to the sodium:solute symporter (SSF) (TC 2.A.21) family.</text>
</comment>
<comment type="caution">
    <text evidence="11">The sequence shown here is derived from an EMBL/GenBank/DDBJ whole genome shotgun (WGS) entry which is preliminary data.</text>
</comment>
<dbReference type="Gene3D" id="1.20.1730.10">
    <property type="entry name" value="Sodium/glucose cotransporter"/>
    <property type="match status" value="1"/>
</dbReference>
<dbReference type="EMBL" id="JAEKOZ010000015">
    <property type="protein sequence ID" value="MBJ3810136.1"/>
    <property type="molecule type" value="Genomic_DNA"/>
</dbReference>
<evidence type="ECO:0000256" key="8">
    <source>
        <dbReference type="ARBA" id="ARBA00023136"/>
    </source>
</evidence>
<feature type="transmembrane region" description="Helical" evidence="10">
    <location>
        <begin position="446"/>
        <end position="467"/>
    </location>
</feature>
<feature type="transmembrane region" description="Helical" evidence="10">
    <location>
        <begin position="159"/>
        <end position="176"/>
    </location>
</feature>
<feature type="transmembrane region" description="Helical" evidence="10">
    <location>
        <begin position="6"/>
        <end position="27"/>
    </location>
</feature>
<dbReference type="InterPro" id="IPR001734">
    <property type="entry name" value="Na/solute_symporter"/>
</dbReference>
<keyword evidence="7 10" id="KW-1133">Transmembrane helix</keyword>
<evidence type="ECO:0000256" key="4">
    <source>
        <dbReference type="ARBA" id="ARBA00022475"/>
    </source>
</evidence>
<feature type="transmembrane region" description="Helical" evidence="10">
    <location>
        <begin position="387"/>
        <end position="407"/>
    </location>
</feature>
<dbReference type="CDD" id="cd11480">
    <property type="entry name" value="SLC5sbd_u4"/>
    <property type="match status" value="1"/>
</dbReference>
<feature type="transmembrane region" description="Helical" evidence="10">
    <location>
        <begin position="281"/>
        <end position="306"/>
    </location>
</feature>
<keyword evidence="8 10" id="KW-0472">Membrane</keyword>
<name>A0ABS0XAW5_9ACTN</name>
<dbReference type="RefSeq" id="WP_190119404.1">
    <property type="nucleotide sequence ID" value="NZ_BMVR01000015.1"/>
</dbReference>
<feature type="transmembrane region" description="Helical" evidence="10">
    <location>
        <begin position="247"/>
        <end position="269"/>
    </location>
</feature>
<keyword evidence="12" id="KW-1185">Reference proteome</keyword>
<keyword evidence="4" id="KW-1003">Cell membrane</keyword>
<dbReference type="PANTHER" id="PTHR48086:SF6">
    <property type="entry name" value="CATION_ACETATE SYMPORTER ACTP"/>
    <property type="match status" value="1"/>
</dbReference>
<feature type="transmembrane region" description="Helical" evidence="10">
    <location>
        <begin position="188"/>
        <end position="209"/>
    </location>
</feature>
<dbReference type="InterPro" id="IPR038377">
    <property type="entry name" value="Na/Glc_symporter_sf"/>
</dbReference>
<evidence type="ECO:0000256" key="7">
    <source>
        <dbReference type="ARBA" id="ARBA00022989"/>
    </source>
</evidence>
<feature type="transmembrane region" description="Helical" evidence="10">
    <location>
        <begin position="79"/>
        <end position="100"/>
    </location>
</feature>
<dbReference type="PROSITE" id="PS50283">
    <property type="entry name" value="NA_SOLUT_SYMP_3"/>
    <property type="match status" value="1"/>
</dbReference>
<evidence type="ECO:0000256" key="2">
    <source>
        <dbReference type="ARBA" id="ARBA00006434"/>
    </source>
</evidence>
<keyword evidence="3" id="KW-0813">Transport</keyword>
<accession>A0ABS0XAW5</accession>
<feature type="transmembrane region" description="Helical" evidence="10">
    <location>
        <begin position="52"/>
        <end position="73"/>
    </location>
</feature>
<evidence type="ECO:0000256" key="6">
    <source>
        <dbReference type="ARBA" id="ARBA00022847"/>
    </source>
</evidence>
<comment type="subcellular location">
    <subcellularLocation>
        <location evidence="1">Cell membrane</location>
        <topology evidence="1">Multi-pass membrane protein</topology>
    </subcellularLocation>
</comment>
<evidence type="ECO:0000313" key="11">
    <source>
        <dbReference type="EMBL" id="MBJ3810136.1"/>
    </source>
</evidence>
<keyword evidence="6" id="KW-0769">Symport</keyword>
<protein>
    <submittedName>
        <fullName evidence="11">Cation acetate symporter</fullName>
    </submittedName>
</protein>
<reference evidence="11 12" key="1">
    <citation type="submission" date="2020-12" db="EMBL/GenBank/DDBJ databases">
        <title>Streptomyces typhae sp. nov., a novel endophytic actinomycete isolated from the root of cattail pollen (Typha angustifolia L.).</title>
        <authorList>
            <person name="Peng C."/>
            <person name="Liu C."/>
        </authorList>
    </citation>
    <scope>NUCLEOTIDE SEQUENCE [LARGE SCALE GENOMIC DNA]</scope>
    <source>
        <strain evidence="11 12">JCM 4753</strain>
    </source>
</reference>
<proteinExistence type="inferred from homology"/>
<sequence length="530" mass="54909">MTGDHQTLALVLFGAFVAVTLGITTYVSRNRHGSAEEFYAGGRLFSPMENGFAIAGDYMSAASFLGISGLIALYGYDGLLYSVGFLVAWLVVLFLVAELVRNCGRFTLADVVAARMRERPVRIAAGTSSVTVSVLYLVAQMVGAGSLVALLLGGTSEAAQTWTVIGVGALMVIYVSMGGMRATTWIQIVKAVLLMAGAIALTVLVLMRFHGDFDQLLRTAADRSGHGGQFLTPGLKYGGDWTSRFDFISLGLALVLGTAGLPHILSRFYTVPTARAARRSVVWSIGLIGSFYLMTIVLGFGAAAIVGTDAVRGSNAAGNTAVPLLALDLGGGADSTGGTVLFAVVAAVAFATILAVVAGITLASSASVAHDLYASLRRKNAKPRSEVAVARVAAVGIGAVAIGLGLVARDLNVAFLVGLAFAVAASANLPVLLYSLFWRQFTTRGAVWSVYGGLLPSLVLVVLSPVVSGSPTSLFPGVDFQYFPLENPGLVSIPLGFLAGWFGTVTSSEPADEAKHAETEVRSLTGAGAV</sequence>
<dbReference type="Proteomes" id="UP000634780">
    <property type="component" value="Unassembled WGS sequence"/>
</dbReference>